<comment type="caution">
    <text evidence="2">The sequence shown here is derived from an EMBL/GenBank/DDBJ whole genome shotgun (WGS) entry which is preliminary data.</text>
</comment>
<dbReference type="PANTHER" id="PTHR40396">
    <property type="entry name" value="ATPASE-LIKE PROTEIN"/>
    <property type="match status" value="1"/>
</dbReference>
<evidence type="ECO:0000313" key="2">
    <source>
        <dbReference type="EMBL" id="MEE4541207.1"/>
    </source>
</evidence>
<dbReference type="InterPro" id="IPR027417">
    <property type="entry name" value="P-loop_NTPase"/>
</dbReference>
<protein>
    <submittedName>
        <fullName evidence="2">ATP-binding protein</fullName>
    </submittedName>
</protein>
<evidence type="ECO:0000259" key="1">
    <source>
        <dbReference type="Pfam" id="PF13304"/>
    </source>
</evidence>
<keyword evidence="2" id="KW-0067">ATP-binding</keyword>
<sequence>MLLRFRVTNHRSIRDTVELVLAKSTFEGAKPSDGNWKSVTNRVVGIFGSNASGKTNLLNAASFAQKAINSSAEWGDRTKFPYRPFVLDGHSPSETSAYEFDFIMGGTRYIYGFESNSTGIQGEWLHSFPEGRRRVLFERTGPSFESITFGRNLKGENVRIARRMGAMNLYLSIAAESGHKELRRVHYYLDRHIEYAAYSESQQQNRIRFIKRWMETDKIRRRAESLLKFADLGISRLSVEDVPMDEEKLRIIASITKMLTENLPQQSAASGKTADELVEEVADDQRRRIKFWHKGDGRNDGFVLEIENESSGTVAWLSLALPAMRAIENGLTFVVDEIDASLHPRLTAAFISLFKDPEINVLGAQLIFASHDTSLMGHLAGGALEKEDVWFAEKAADGASEYYPLTDFPVKADHNLERRYLSGRYGAVPAVSWEDLRASLVAGVHE</sequence>
<keyword evidence="2" id="KW-0547">Nucleotide-binding</keyword>
<dbReference type="GO" id="GO:0005524">
    <property type="term" value="F:ATP binding"/>
    <property type="evidence" value="ECO:0007669"/>
    <property type="project" value="UniProtKB-KW"/>
</dbReference>
<dbReference type="SUPFAM" id="SSF52540">
    <property type="entry name" value="P-loop containing nucleoside triphosphate hydrolases"/>
    <property type="match status" value="1"/>
</dbReference>
<dbReference type="RefSeq" id="WP_330793237.1">
    <property type="nucleotide sequence ID" value="NZ_JAZEWV010000002.1"/>
</dbReference>
<accession>A0ABU7P803</accession>
<dbReference type="InterPro" id="IPR003959">
    <property type="entry name" value="ATPase_AAA_core"/>
</dbReference>
<dbReference type="PANTHER" id="PTHR40396:SF1">
    <property type="entry name" value="ATPASE AAA-TYPE CORE DOMAIN-CONTAINING PROTEIN"/>
    <property type="match status" value="1"/>
</dbReference>
<evidence type="ECO:0000313" key="3">
    <source>
        <dbReference type="Proteomes" id="UP001344658"/>
    </source>
</evidence>
<name>A0ABU7P803_9ACTN</name>
<gene>
    <name evidence="2" type="ORF">V2S66_04395</name>
</gene>
<dbReference type="Gene3D" id="3.40.50.300">
    <property type="entry name" value="P-loop containing nucleotide triphosphate hydrolases"/>
    <property type="match status" value="1"/>
</dbReference>
<reference evidence="2 3" key="1">
    <citation type="submission" date="2023-12" db="EMBL/GenBank/DDBJ databases">
        <title>Streptomyces sp. V4-01.</title>
        <authorList>
            <person name="Somphong A."/>
            <person name="Phongsopitanun W."/>
        </authorList>
    </citation>
    <scope>NUCLEOTIDE SEQUENCE [LARGE SCALE GENOMIC DNA]</scope>
    <source>
        <strain evidence="2 3">V4-01</strain>
    </source>
</reference>
<proteinExistence type="predicted"/>
<dbReference type="Proteomes" id="UP001344658">
    <property type="component" value="Unassembled WGS sequence"/>
</dbReference>
<keyword evidence="3" id="KW-1185">Reference proteome</keyword>
<feature type="domain" description="ATPase AAA-type core" evidence="1">
    <location>
        <begin position="44"/>
        <end position="376"/>
    </location>
</feature>
<dbReference type="Pfam" id="PF13304">
    <property type="entry name" value="AAA_21"/>
    <property type="match status" value="1"/>
</dbReference>
<organism evidence="2 3">
    <name type="scientific">Actinacidiphila polyblastidii</name>
    <dbReference type="NCBI Taxonomy" id="3110430"/>
    <lineage>
        <taxon>Bacteria</taxon>
        <taxon>Bacillati</taxon>
        <taxon>Actinomycetota</taxon>
        <taxon>Actinomycetes</taxon>
        <taxon>Kitasatosporales</taxon>
        <taxon>Streptomycetaceae</taxon>
        <taxon>Actinacidiphila</taxon>
    </lineage>
</organism>
<dbReference type="EMBL" id="JAZEWV010000002">
    <property type="protein sequence ID" value="MEE4541207.1"/>
    <property type="molecule type" value="Genomic_DNA"/>
</dbReference>